<reference evidence="1 2" key="1">
    <citation type="submission" date="2008-05" db="EMBL/GenBank/DDBJ databases">
        <title>Complete sequence of chromosome of Geobacter lovleyi SZ.</title>
        <authorList>
            <consortium name="US DOE Joint Genome Institute"/>
            <person name="Lucas S."/>
            <person name="Copeland A."/>
            <person name="Lapidus A."/>
            <person name="Glavina del Rio T."/>
            <person name="Dalin E."/>
            <person name="Tice H."/>
            <person name="Bruce D."/>
            <person name="Goodwin L."/>
            <person name="Pitluck S."/>
            <person name="Chertkov O."/>
            <person name="Meincke L."/>
            <person name="Brettin T."/>
            <person name="Detter J.C."/>
            <person name="Han C."/>
            <person name="Tapia R."/>
            <person name="Kuske C.R."/>
            <person name="Schmutz J."/>
            <person name="Larimer F."/>
            <person name="Land M."/>
            <person name="Hauser L."/>
            <person name="Kyrpides N."/>
            <person name="Mikhailova N."/>
            <person name="Sung Y."/>
            <person name="Fletcher K.E."/>
            <person name="Ritalahti K.M."/>
            <person name="Loeffler F.E."/>
            <person name="Richardson P."/>
        </authorList>
    </citation>
    <scope>NUCLEOTIDE SEQUENCE [LARGE SCALE GENOMIC DNA]</scope>
    <source>
        <strain evidence="2">ATCC BAA-1151 / DSM 17278 / SZ</strain>
    </source>
</reference>
<dbReference type="HOGENOM" id="CLU_965134_0_0_7"/>
<evidence type="ECO:0000313" key="1">
    <source>
        <dbReference type="EMBL" id="ACD94356.1"/>
    </source>
</evidence>
<dbReference type="Pfam" id="PF07357">
    <property type="entry name" value="DRAT"/>
    <property type="match status" value="1"/>
</dbReference>
<accession>B3E3U2</accession>
<proteinExistence type="predicted"/>
<dbReference type="STRING" id="398767.Glov_0630"/>
<evidence type="ECO:0000313" key="2">
    <source>
        <dbReference type="Proteomes" id="UP000002420"/>
    </source>
</evidence>
<keyword evidence="1" id="KW-0328">Glycosyltransferase</keyword>
<dbReference type="EC" id="2.4.2.37" evidence="1"/>
<gene>
    <name evidence="1" type="ordered locus">Glov_0630</name>
</gene>
<dbReference type="RefSeq" id="WP_012468712.1">
    <property type="nucleotide sequence ID" value="NC_010814.1"/>
</dbReference>
<sequence length="264" mass="30443">MSSTAFNLCNLPPWVIGSRHFNEHPQPLFLQGVREANRFLFNKLDTIASREERGQVFSDYLSVKFQLHHEDGHTDSARKALRNSYLRFLKGWMMDSNSVEGAVLKSWVESRMGIAPTFHNGRISGTDSEAHYCYIMDRTRGSKRTNAINAQLDLLYEYCQYELSRSHGELIQLTLFRGTNGATEDQIIEQVSKREQIVRLNNLVSFTDEEERAWEFGSIVWRIQVPTSKIFFFDELLPTSLLKGEGEYLVIGGDYLVKRIMCTV</sequence>
<dbReference type="Proteomes" id="UP000002420">
    <property type="component" value="Chromosome"/>
</dbReference>
<dbReference type="InterPro" id="IPR009953">
    <property type="entry name" value="DRA_trans"/>
</dbReference>
<dbReference type="AlphaFoldDB" id="B3E3U2"/>
<organism evidence="1 2">
    <name type="scientific">Trichlorobacter lovleyi (strain ATCC BAA-1151 / DSM 17278 / SZ)</name>
    <name type="common">Geobacter lovleyi</name>
    <dbReference type="NCBI Taxonomy" id="398767"/>
    <lineage>
        <taxon>Bacteria</taxon>
        <taxon>Pseudomonadati</taxon>
        <taxon>Thermodesulfobacteriota</taxon>
        <taxon>Desulfuromonadia</taxon>
        <taxon>Geobacterales</taxon>
        <taxon>Geobacteraceae</taxon>
        <taxon>Trichlorobacter</taxon>
    </lineage>
</organism>
<dbReference type="EMBL" id="CP001089">
    <property type="protein sequence ID" value="ACD94356.1"/>
    <property type="molecule type" value="Genomic_DNA"/>
</dbReference>
<protein>
    <submittedName>
        <fullName evidence="1">NAD(+)--dinitrogen-reductase ADP-D-ribosyltransferase</fullName>
        <ecNumber evidence="1">2.4.2.37</ecNumber>
    </submittedName>
</protein>
<dbReference type="GO" id="GO:0030701">
    <property type="term" value="F:NAD+-dinitrogen-reductase ADP-D-ribosyltransferase activity"/>
    <property type="evidence" value="ECO:0007669"/>
    <property type="project" value="UniProtKB-EC"/>
</dbReference>
<dbReference type="GO" id="GO:0009399">
    <property type="term" value="P:nitrogen fixation"/>
    <property type="evidence" value="ECO:0007669"/>
    <property type="project" value="InterPro"/>
</dbReference>
<keyword evidence="2" id="KW-1185">Reference proteome</keyword>
<dbReference type="OrthoDB" id="183043at2"/>
<name>B3E3U2_TRIL1</name>
<dbReference type="KEGG" id="glo:Glov_0630"/>
<keyword evidence="1" id="KW-0808">Transferase</keyword>
<dbReference type="eggNOG" id="ENOG502Z8KN">
    <property type="taxonomic scope" value="Bacteria"/>
</dbReference>